<feature type="chain" id="PRO_5012891740" evidence="1">
    <location>
        <begin position="25"/>
        <end position="142"/>
    </location>
</feature>
<dbReference type="PANTHER" id="PTHR33383:SF1">
    <property type="entry name" value="MEMBRANE PROTEIN INSERTION EFFICIENCY FACTOR-RELATED"/>
    <property type="match status" value="1"/>
</dbReference>
<dbReference type="AlphaFoldDB" id="A0A1X7KXW8"/>
<keyword evidence="1" id="KW-0732">Signal</keyword>
<gene>
    <name evidence="2" type="ORF">SAMN05661096_03257</name>
</gene>
<dbReference type="NCBIfam" id="TIGR00278">
    <property type="entry name" value="membrane protein insertion efficiency factor YidD"/>
    <property type="match status" value="1"/>
</dbReference>
<reference evidence="3" key="1">
    <citation type="submission" date="2017-04" db="EMBL/GenBank/DDBJ databases">
        <authorList>
            <person name="Varghese N."/>
            <person name="Submissions S."/>
        </authorList>
    </citation>
    <scope>NUCLEOTIDE SEQUENCE [LARGE SCALE GENOMIC DNA]</scope>
    <source>
        <strain evidence="3">DSM 4125</strain>
    </source>
</reference>
<dbReference type="Pfam" id="PF01809">
    <property type="entry name" value="YidD"/>
    <property type="match status" value="1"/>
</dbReference>
<name>A0A1X7KXW8_9BACT</name>
<dbReference type="Proteomes" id="UP000193804">
    <property type="component" value="Unassembled WGS sequence"/>
</dbReference>
<dbReference type="EMBL" id="FXAW01000007">
    <property type="protein sequence ID" value="SMG46305.1"/>
    <property type="molecule type" value="Genomic_DNA"/>
</dbReference>
<proteinExistence type="predicted"/>
<evidence type="ECO:0000313" key="2">
    <source>
        <dbReference type="EMBL" id="SMG46305.1"/>
    </source>
</evidence>
<dbReference type="SMART" id="SM01234">
    <property type="entry name" value="Haemolytic"/>
    <property type="match status" value="1"/>
</dbReference>
<organism evidence="2 3">
    <name type="scientific">Marivirga sericea</name>
    <dbReference type="NCBI Taxonomy" id="1028"/>
    <lineage>
        <taxon>Bacteria</taxon>
        <taxon>Pseudomonadati</taxon>
        <taxon>Bacteroidota</taxon>
        <taxon>Cytophagia</taxon>
        <taxon>Cytophagales</taxon>
        <taxon>Marivirgaceae</taxon>
        <taxon>Marivirga</taxon>
    </lineage>
</organism>
<dbReference type="PANTHER" id="PTHR33383">
    <property type="entry name" value="MEMBRANE PROTEIN INSERTION EFFICIENCY FACTOR-RELATED"/>
    <property type="match status" value="1"/>
</dbReference>
<feature type="signal peptide" evidence="1">
    <location>
        <begin position="1"/>
        <end position="24"/>
    </location>
</feature>
<sequence>MSLKMTRCIVLTLLISVFGFQSWSQVEEELAVLSAIKYDDSTVEKVKVRNQYEHVHVNTNEIQFVFSGLFLFYKSFISSQDAQSCSFIPSCSVYALEAVKKQGVLKGMMNGFDRLSRCNSLSPEKYEVDPETRLLIDPLQVQ</sequence>
<evidence type="ECO:0000313" key="3">
    <source>
        <dbReference type="Proteomes" id="UP000193804"/>
    </source>
</evidence>
<keyword evidence="3" id="KW-1185">Reference proteome</keyword>
<protein>
    <submittedName>
        <fullName evidence="2">Haemolytic domain-containing protein</fullName>
    </submittedName>
</protein>
<dbReference type="InterPro" id="IPR002696">
    <property type="entry name" value="Membr_insert_effic_factor_YidD"/>
</dbReference>
<accession>A0A1X7KXW8</accession>
<dbReference type="STRING" id="1028.SAMN05661096_03257"/>
<evidence type="ECO:0000256" key="1">
    <source>
        <dbReference type="SAM" id="SignalP"/>
    </source>
</evidence>